<evidence type="ECO:0000313" key="3">
    <source>
        <dbReference type="EMBL" id="MBB5116800.1"/>
    </source>
</evidence>
<accession>A0A7W8B4S7</accession>
<feature type="region of interest" description="Disordered" evidence="1">
    <location>
        <begin position="36"/>
        <end position="107"/>
    </location>
</feature>
<evidence type="ECO:0000256" key="2">
    <source>
        <dbReference type="SAM" id="SignalP"/>
    </source>
</evidence>
<feature type="compositionally biased region" description="Basic and acidic residues" evidence="1">
    <location>
        <begin position="53"/>
        <end position="73"/>
    </location>
</feature>
<organism evidence="3 4">
    <name type="scientific">Streptomyces eurocidicus</name>
    <name type="common">Streptoverticillium eurocidicus</name>
    <dbReference type="NCBI Taxonomy" id="66423"/>
    <lineage>
        <taxon>Bacteria</taxon>
        <taxon>Bacillati</taxon>
        <taxon>Actinomycetota</taxon>
        <taxon>Actinomycetes</taxon>
        <taxon>Kitasatosporales</taxon>
        <taxon>Streptomycetaceae</taxon>
        <taxon>Streptomyces</taxon>
    </lineage>
</organism>
<feature type="region of interest" description="Disordered" evidence="1">
    <location>
        <begin position="215"/>
        <end position="271"/>
    </location>
</feature>
<proteinExistence type="predicted"/>
<dbReference type="RefSeq" id="WP_146045650.1">
    <property type="nucleotide sequence ID" value="NZ_JACHJF010000001.1"/>
</dbReference>
<dbReference type="PROSITE" id="PS51257">
    <property type="entry name" value="PROKAR_LIPOPROTEIN"/>
    <property type="match status" value="1"/>
</dbReference>
<gene>
    <name evidence="3" type="ORF">FHS36_000198</name>
</gene>
<evidence type="ECO:0000313" key="4">
    <source>
        <dbReference type="Proteomes" id="UP000528608"/>
    </source>
</evidence>
<dbReference type="EMBL" id="JACHJF010000001">
    <property type="protein sequence ID" value="MBB5116800.1"/>
    <property type="molecule type" value="Genomic_DNA"/>
</dbReference>
<evidence type="ECO:0008006" key="5">
    <source>
        <dbReference type="Google" id="ProtNLM"/>
    </source>
</evidence>
<dbReference type="OrthoDB" id="4224378at2"/>
<evidence type="ECO:0000256" key="1">
    <source>
        <dbReference type="SAM" id="MobiDB-lite"/>
    </source>
</evidence>
<reference evidence="3 4" key="1">
    <citation type="submission" date="2020-08" db="EMBL/GenBank/DDBJ databases">
        <title>Genomic Encyclopedia of Type Strains, Phase III (KMG-III): the genomes of soil and plant-associated and newly described type strains.</title>
        <authorList>
            <person name="Whitman W."/>
        </authorList>
    </citation>
    <scope>NUCLEOTIDE SEQUENCE [LARGE SCALE GENOMIC DNA]</scope>
    <source>
        <strain evidence="3 4">CECT 3259</strain>
    </source>
</reference>
<dbReference type="Proteomes" id="UP000528608">
    <property type="component" value="Unassembled WGS sequence"/>
</dbReference>
<feature type="signal peptide" evidence="2">
    <location>
        <begin position="1"/>
        <end position="22"/>
    </location>
</feature>
<dbReference type="AlphaFoldDB" id="A0A7W8B4S7"/>
<dbReference type="Gene3D" id="2.50.20.20">
    <property type="match status" value="1"/>
</dbReference>
<keyword evidence="2" id="KW-0732">Signal</keyword>
<sequence>MKAMQKCAVAATGAALALGLTACGGDGDARDPRAALTAAGQKVAEQNSYKTEQLTKDADGEKRDEHAFSRKPDLASTKSWGPGHGTEASIEMVSTEKTVFNRSPRRSGERWLRIDREGPLPGKKFPGPREAQGELPNWLAALGASKGVTEVGEETVRGKPATHFKGTVVLDELEDDKGDALRDSLRDTHENFVLPRRVSGFHQVDIDIWIGRDGLPLKGRESGKGSKGASDTTEEYTDYGVDPKIQVPSVKDSTDIGDLPTGEPDEEDTTG</sequence>
<name>A0A7W8B4S7_STREU</name>
<feature type="chain" id="PRO_5038809824" description="Lipoprotein" evidence="2">
    <location>
        <begin position="23"/>
        <end position="271"/>
    </location>
</feature>
<comment type="caution">
    <text evidence="3">The sequence shown here is derived from an EMBL/GenBank/DDBJ whole genome shotgun (WGS) entry which is preliminary data.</text>
</comment>
<dbReference type="SUPFAM" id="SSF89392">
    <property type="entry name" value="Prokaryotic lipoproteins and lipoprotein localization factors"/>
    <property type="match status" value="1"/>
</dbReference>
<dbReference type="InterPro" id="IPR029046">
    <property type="entry name" value="LolA/LolB/LppX"/>
</dbReference>
<protein>
    <recommendedName>
        <fullName evidence="5">Lipoprotein</fullName>
    </recommendedName>
</protein>